<organism evidence="1 2">
    <name type="scientific">Aspergillus mulundensis</name>
    <dbReference type="NCBI Taxonomy" id="1810919"/>
    <lineage>
        <taxon>Eukaryota</taxon>
        <taxon>Fungi</taxon>
        <taxon>Dikarya</taxon>
        <taxon>Ascomycota</taxon>
        <taxon>Pezizomycotina</taxon>
        <taxon>Eurotiomycetes</taxon>
        <taxon>Eurotiomycetidae</taxon>
        <taxon>Eurotiales</taxon>
        <taxon>Aspergillaceae</taxon>
        <taxon>Aspergillus</taxon>
        <taxon>Aspergillus subgen. Nidulantes</taxon>
    </lineage>
</organism>
<name>A0A3D8RR36_9EURO</name>
<evidence type="ECO:0000313" key="1">
    <source>
        <dbReference type="EMBL" id="RDW76261.1"/>
    </source>
</evidence>
<gene>
    <name evidence="1" type="ORF">DSM5745_06253</name>
</gene>
<comment type="caution">
    <text evidence="1">The sequence shown here is derived from an EMBL/GenBank/DDBJ whole genome shotgun (WGS) entry which is preliminary data.</text>
</comment>
<reference evidence="1 2" key="1">
    <citation type="journal article" date="2018" name="IMA Fungus">
        <title>IMA Genome-F 9: Draft genome sequence of Annulohypoxylon stygium, Aspergillus mulundensis, Berkeleyomyces basicola (syn. Thielaviopsis basicola), Ceratocystis smalleyi, two Cercospora beticola strains, Coleophoma cylindrospora, Fusarium fracticaudum, Phialophora cf. hyalina, and Morchella septimelata.</title>
        <authorList>
            <person name="Wingfield B.D."/>
            <person name="Bills G.F."/>
            <person name="Dong Y."/>
            <person name="Huang W."/>
            <person name="Nel W.J."/>
            <person name="Swalarsk-Parry B.S."/>
            <person name="Vaghefi N."/>
            <person name="Wilken P.M."/>
            <person name="An Z."/>
            <person name="de Beer Z.W."/>
            <person name="De Vos L."/>
            <person name="Chen L."/>
            <person name="Duong T.A."/>
            <person name="Gao Y."/>
            <person name="Hammerbacher A."/>
            <person name="Kikkert J.R."/>
            <person name="Li Y."/>
            <person name="Li H."/>
            <person name="Li K."/>
            <person name="Li Q."/>
            <person name="Liu X."/>
            <person name="Ma X."/>
            <person name="Naidoo K."/>
            <person name="Pethybridge S.J."/>
            <person name="Sun J."/>
            <person name="Steenkamp E.T."/>
            <person name="van der Nest M.A."/>
            <person name="van Wyk S."/>
            <person name="Wingfield M.J."/>
            <person name="Xiong C."/>
            <person name="Yue Q."/>
            <person name="Zhang X."/>
        </authorList>
    </citation>
    <scope>NUCLEOTIDE SEQUENCE [LARGE SCALE GENOMIC DNA]</scope>
    <source>
        <strain evidence="1 2">DSM 5745</strain>
    </source>
</reference>
<dbReference type="InterPro" id="IPR002885">
    <property type="entry name" value="PPR_rpt"/>
</dbReference>
<proteinExistence type="predicted"/>
<sequence>MKPSTILGFMKRFTQFRDIDAALEAVQMVKEAAHPQFPMDSDGVIRNCCKLLTIDYVVDDGGPRNFRALSKLLELGVPPTLDLMNVALLNALKSGDSNVARVILNHMRDEGMEPDAYTYMALLTDAVRVGNEEHFQSMFQEYQVKNDLQRNPWILSKILHAHFLYIAKGRDLGEDRGTLFHSMLDMYGRLHDVSPLKDLLILPRTYAQQVDNVTPPSVVTLFLIIATYLRCQMNMTKVVDIYSRFRQLVLEGHESIAPLAATEHTYNEFLVAFRGSPEGFRPAVRVVEDMQQSSSSHIIIKARANGENERVKHTPATARTWTLLMSCFVFNKQPHAAEKVRAMMDQHGVQYNVDVWNMVISNYANSQNVPALARAFKQMELEGTHPDSYTLNPLRYLRDPEHLWFAINQLDRAEFQQDVPESGRDDRYESLLEQGLQRFKDNARAKT</sequence>
<dbReference type="GO" id="GO:0003729">
    <property type="term" value="F:mRNA binding"/>
    <property type="evidence" value="ECO:0007669"/>
    <property type="project" value="TreeGrafter"/>
</dbReference>
<dbReference type="PANTHER" id="PTHR47938:SF44">
    <property type="entry name" value="PENTATRICOPEPTIDE REPEAT PROTEIN (AFU_ORTHOLOGUE AFUA_1G09370)"/>
    <property type="match status" value="1"/>
</dbReference>
<dbReference type="STRING" id="1810919.A0A3D8RR36"/>
<dbReference type="EMBL" id="PVWQ01000007">
    <property type="protein sequence ID" value="RDW76261.1"/>
    <property type="molecule type" value="Genomic_DNA"/>
</dbReference>
<accession>A0A3D8RR36</accession>
<dbReference type="OrthoDB" id="185373at2759"/>
<evidence type="ECO:0008006" key="3">
    <source>
        <dbReference type="Google" id="ProtNLM"/>
    </source>
</evidence>
<dbReference type="AlphaFoldDB" id="A0A3D8RR36"/>
<keyword evidence="2" id="KW-1185">Reference proteome</keyword>
<dbReference type="Gene3D" id="1.25.40.10">
    <property type="entry name" value="Tetratricopeptide repeat domain"/>
    <property type="match status" value="2"/>
</dbReference>
<dbReference type="PANTHER" id="PTHR47938">
    <property type="entry name" value="RESPIRATORY COMPLEX I CHAPERONE (CIA84), PUTATIVE (AFU_ORTHOLOGUE AFUA_2G06020)-RELATED"/>
    <property type="match status" value="1"/>
</dbReference>
<dbReference type="GeneID" id="38116623"/>
<dbReference type="RefSeq" id="XP_026602573.1">
    <property type="nucleotide sequence ID" value="XM_026748269.1"/>
</dbReference>
<evidence type="ECO:0000313" key="2">
    <source>
        <dbReference type="Proteomes" id="UP000256690"/>
    </source>
</evidence>
<protein>
    <recommendedName>
        <fullName evidence="3">Pentatricopeptide repeat protein</fullName>
    </recommendedName>
</protein>
<dbReference type="Pfam" id="PF13812">
    <property type="entry name" value="PPR_3"/>
    <property type="match status" value="2"/>
</dbReference>
<dbReference type="Proteomes" id="UP000256690">
    <property type="component" value="Unassembled WGS sequence"/>
</dbReference>
<dbReference type="InterPro" id="IPR011990">
    <property type="entry name" value="TPR-like_helical_dom_sf"/>
</dbReference>